<feature type="site" description="Interaction with substrate tRNA" evidence="10">
    <location>
        <position position="101"/>
    </location>
</feature>
<feature type="region of interest" description="Interaction with substrate tRNA" evidence="10">
    <location>
        <begin position="240"/>
        <end position="245"/>
    </location>
</feature>
<comment type="function">
    <text evidence="2 10 12">Catalyzes the transfer of a dimethylallyl group onto the adenine at position 37 in tRNAs that read codons beginning with uridine, leading to the formation of N6-(dimethylallyl)adenosine (i(6)A).</text>
</comment>
<evidence type="ECO:0000313" key="16">
    <source>
        <dbReference type="Proteomes" id="UP000054854"/>
    </source>
</evidence>
<feature type="region of interest" description="Interaction with substrate tRNA" evidence="10">
    <location>
        <begin position="35"/>
        <end position="38"/>
    </location>
</feature>
<dbReference type="Gene3D" id="1.10.20.140">
    <property type="match status" value="1"/>
</dbReference>
<dbReference type="Pfam" id="PF01715">
    <property type="entry name" value="IPPT"/>
    <property type="match status" value="1"/>
</dbReference>
<dbReference type="EMBL" id="LNXX01000007">
    <property type="protein sequence ID" value="KTC91926.1"/>
    <property type="molecule type" value="Genomic_DNA"/>
</dbReference>
<dbReference type="Proteomes" id="UP000054854">
    <property type="component" value="Unassembled WGS sequence"/>
</dbReference>
<evidence type="ECO:0000256" key="8">
    <source>
        <dbReference type="ARBA" id="ARBA00022842"/>
    </source>
</evidence>
<accession>A0A378IFH7</accession>
<feature type="binding site" evidence="10">
    <location>
        <begin position="12"/>
        <end position="17"/>
    </location>
    <ligand>
        <name>substrate</name>
    </ligand>
</feature>
<dbReference type="GO" id="GO:0052381">
    <property type="term" value="F:tRNA dimethylallyltransferase activity"/>
    <property type="evidence" value="ECO:0007669"/>
    <property type="project" value="UniProtKB-UniRule"/>
</dbReference>
<gene>
    <name evidence="10 15" type="primary">miaA</name>
    <name evidence="14" type="ORF">Lcin_0705</name>
    <name evidence="15" type="ORF">NCTC12438_00352</name>
</gene>
<dbReference type="EMBL" id="UGNX01000001">
    <property type="protein sequence ID" value="STX33773.1"/>
    <property type="molecule type" value="Genomic_DNA"/>
</dbReference>
<reference evidence="14 16" key="1">
    <citation type="submission" date="2015-11" db="EMBL/GenBank/DDBJ databases">
        <title>Genomic analysis of 38 Legionella species identifies large and diverse effector repertoires.</title>
        <authorList>
            <person name="Burstein D."/>
            <person name="Amaro F."/>
            <person name="Zusman T."/>
            <person name="Lifshitz Z."/>
            <person name="Cohen O."/>
            <person name="Gilbert J.A."/>
            <person name="Pupko T."/>
            <person name="Shuman H.A."/>
            <person name="Segal G."/>
        </authorList>
    </citation>
    <scope>NUCLEOTIDE SEQUENCE [LARGE SCALE GENOMIC DNA]</scope>
    <source>
        <strain evidence="14 16">CDC#72-OH-14</strain>
    </source>
</reference>
<keyword evidence="8 10" id="KW-0460">Magnesium</keyword>
<dbReference type="PANTHER" id="PTHR11088">
    <property type="entry name" value="TRNA DIMETHYLALLYLTRANSFERASE"/>
    <property type="match status" value="1"/>
</dbReference>
<dbReference type="NCBIfam" id="TIGR00174">
    <property type="entry name" value="miaA"/>
    <property type="match status" value="1"/>
</dbReference>
<evidence type="ECO:0000256" key="7">
    <source>
        <dbReference type="ARBA" id="ARBA00022840"/>
    </source>
</evidence>
<dbReference type="Proteomes" id="UP000255316">
    <property type="component" value="Unassembled WGS sequence"/>
</dbReference>
<feature type="site" description="Interaction with substrate tRNA" evidence="10">
    <location>
        <position position="123"/>
    </location>
</feature>
<dbReference type="RefSeq" id="WP_058463931.1">
    <property type="nucleotide sequence ID" value="NZ_CAAAHQ010000009.1"/>
</dbReference>
<dbReference type="GO" id="GO:0005524">
    <property type="term" value="F:ATP binding"/>
    <property type="evidence" value="ECO:0007669"/>
    <property type="project" value="UniProtKB-UniRule"/>
</dbReference>
<reference evidence="15 17" key="2">
    <citation type="submission" date="2018-06" db="EMBL/GenBank/DDBJ databases">
        <authorList>
            <consortium name="Pathogen Informatics"/>
            <person name="Doyle S."/>
        </authorList>
    </citation>
    <scope>NUCLEOTIDE SEQUENCE [LARGE SCALE GENOMIC DNA]</scope>
    <source>
        <strain evidence="15 17">NCTC12438</strain>
    </source>
</reference>
<dbReference type="AlphaFoldDB" id="A0A378IFH7"/>
<dbReference type="HAMAP" id="MF_00185">
    <property type="entry name" value="IPP_trans"/>
    <property type="match status" value="1"/>
</dbReference>
<comment type="catalytic activity">
    <reaction evidence="9 10 11">
        <text>adenosine(37) in tRNA + dimethylallyl diphosphate = N(6)-dimethylallyladenosine(37) in tRNA + diphosphate</text>
        <dbReference type="Rhea" id="RHEA:26482"/>
        <dbReference type="Rhea" id="RHEA-COMP:10162"/>
        <dbReference type="Rhea" id="RHEA-COMP:10375"/>
        <dbReference type="ChEBI" id="CHEBI:33019"/>
        <dbReference type="ChEBI" id="CHEBI:57623"/>
        <dbReference type="ChEBI" id="CHEBI:74411"/>
        <dbReference type="ChEBI" id="CHEBI:74415"/>
        <dbReference type="EC" id="2.5.1.75"/>
    </reaction>
</comment>
<dbReference type="STRING" id="28085.Lcin_0705"/>
<evidence type="ECO:0000256" key="13">
    <source>
        <dbReference type="RuleBase" id="RU003785"/>
    </source>
</evidence>
<comment type="subunit">
    <text evidence="10">Monomer.</text>
</comment>
<keyword evidence="16" id="KW-1185">Reference proteome</keyword>
<dbReference type="Gene3D" id="1.10.287.890">
    <property type="entry name" value="Crystal structure of tRNA isopentenylpyrophosphate transferase (bh2366) domain"/>
    <property type="match status" value="1"/>
</dbReference>
<dbReference type="EC" id="2.5.1.75" evidence="10"/>
<comment type="caution">
    <text evidence="10">Lacks conserved residue(s) required for the propagation of feature annotation.</text>
</comment>
<dbReference type="PANTHER" id="PTHR11088:SF60">
    <property type="entry name" value="TRNA DIMETHYLALLYLTRANSFERASE"/>
    <property type="match status" value="1"/>
</dbReference>
<sequence>MSNLIFCFMGPTAAGKTALACELVTHYPFEIISVDSAMIYREMDIGTAKPSPKELNLAPHHLINIKDPVESYSAAQFCSDALSLCDEITSKGKIPLLVGGTMMYFNALQKGLAVLPEACPVLREQLEKEAALHGWGKLHQQLMHIDPDTAKRVHANDAQRIQRALEVYYLSGKTLTAFFEQQKEKDVHHFINFILFPENRVWLHERIAQRFEQMLQTGLIEEVMQLQQKWPVSINLPAMRCVGYRQVLEYLQDAYDYSTMRDKGIAATRQLAKRQLTWLRHWDEALYYDPQNEAFHDQILAKIREILDNSKKPF</sequence>
<name>A0A378IFH7_9GAMM</name>
<evidence type="ECO:0000313" key="15">
    <source>
        <dbReference type="EMBL" id="STX33773.1"/>
    </source>
</evidence>
<keyword evidence="6 10" id="KW-0547">Nucleotide-binding</keyword>
<evidence type="ECO:0000256" key="11">
    <source>
        <dbReference type="RuleBase" id="RU003783"/>
    </source>
</evidence>
<comment type="cofactor">
    <cofactor evidence="1 10">
        <name>Mg(2+)</name>
        <dbReference type="ChEBI" id="CHEBI:18420"/>
    </cofactor>
</comment>
<evidence type="ECO:0000256" key="1">
    <source>
        <dbReference type="ARBA" id="ARBA00001946"/>
    </source>
</evidence>
<dbReference type="OrthoDB" id="9776390at2"/>
<dbReference type="InterPro" id="IPR018022">
    <property type="entry name" value="IPT"/>
</dbReference>
<keyword evidence="7 10" id="KW-0067">ATP-binding</keyword>
<dbReference type="Gene3D" id="3.40.50.300">
    <property type="entry name" value="P-loop containing nucleotide triphosphate hydrolases"/>
    <property type="match status" value="1"/>
</dbReference>
<evidence type="ECO:0000256" key="3">
    <source>
        <dbReference type="ARBA" id="ARBA00005842"/>
    </source>
</evidence>
<protein>
    <recommendedName>
        <fullName evidence="10">tRNA dimethylallyltransferase</fullName>
        <ecNumber evidence="10">2.5.1.75</ecNumber>
    </recommendedName>
    <alternativeName>
        <fullName evidence="10">Dimethylallyl diphosphate:tRNA dimethylallyltransferase</fullName>
        <shortName evidence="10">DMAPP:tRNA dimethylallyltransferase</shortName>
        <shortName evidence="10">DMATase</shortName>
    </alternativeName>
    <alternativeName>
        <fullName evidence="10">Isopentenyl-diphosphate:tRNA isopentenyltransferase</fullName>
        <shortName evidence="10">IPP transferase</shortName>
        <shortName evidence="10">IPPT</shortName>
        <shortName evidence="10">IPTase</shortName>
    </alternativeName>
</protein>
<proteinExistence type="inferred from homology"/>
<evidence type="ECO:0000256" key="5">
    <source>
        <dbReference type="ARBA" id="ARBA00022694"/>
    </source>
</evidence>
<evidence type="ECO:0000256" key="2">
    <source>
        <dbReference type="ARBA" id="ARBA00003213"/>
    </source>
</evidence>
<evidence type="ECO:0000313" key="17">
    <source>
        <dbReference type="Proteomes" id="UP000255316"/>
    </source>
</evidence>
<keyword evidence="5 10" id="KW-0819">tRNA processing</keyword>
<keyword evidence="4 10" id="KW-0808">Transferase</keyword>
<organism evidence="15 17">
    <name type="scientific">Legionella cincinnatiensis</name>
    <dbReference type="NCBI Taxonomy" id="28085"/>
    <lineage>
        <taxon>Bacteria</taxon>
        <taxon>Pseudomonadati</taxon>
        <taxon>Pseudomonadota</taxon>
        <taxon>Gammaproteobacteria</taxon>
        <taxon>Legionellales</taxon>
        <taxon>Legionellaceae</taxon>
        <taxon>Legionella</taxon>
    </lineage>
</organism>
<evidence type="ECO:0000256" key="9">
    <source>
        <dbReference type="ARBA" id="ARBA00049563"/>
    </source>
</evidence>
<evidence type="ECO:0000313" key="14">
    <source>
        <dbReference type="EMBL" id="KTC91926.1"/>
    </source>
</evidence>
<evidence type="ECO:0000256" key="10">
    <source>
        <dbReference type="HAMAP-Rule" id="MF_00185"/>
    </source>
</evidence>
<dbReference type="SUPFAM" id="SSF52540">
    <property type="entry name" value="P-loop containing nucleoside triphosphate hydrolases"/>
    <property type="match status" value="2"/>
</dbReference>
<evidence type="ECO:0000256" key="6">
    <source>
        <dbReference type="ARBA" id="ARBA00022741"/>
    </source>
</evidence>
<feature type="region of interest" description="Interaction with substrate tRNA" evidence="10">
    <location>
        <begin position="159"/>
        <end position="163"/>
    </location>
</feature>
<evidence type="ECO:0000256" key="4">
    <source>
        <dbReference type="ARBA" id="ARBA00022679"/>
    </source>
</evidence>
<dbReference type="InterPro" id="IPR039657">
    <property type="entry name" value="Dimethylallyltransferase"/>
</dbReference>
<evidence type="ECO:0000256" key="12">
    <source>
        <dbReference type="RuleBase" id="RU003784"/>
    </source>
</evidence>
<comment type="similarity">
    <text evidence="3 10 13">Belongs to the IPP transferase family.</text>
</comment>
<dbReference type="GO" id="GO:0006400">
    <property type="term" value="P:tRNA modification"/>
    <property type="evidence" value="ECO:0007669"/>
    <property type="project" value="TreeGrafter"/>
</dbReference>
<feature type="binding site" evidence="10">
    <location>
        <begin position="10"/>
        <end position="17"/>
    </location>
    <ligand>
        <name>ATP</name>
        <dbReference type="ChEBI" id="CHEBI:30616"/>
    </ligand>
</feature>
<dbReference type="FunFam" id="1.10.20.140:FF:000001">
    <property type="entry name" value="tRNA dimethylallyltransferase"/>
    <property type="match status" value="1"/>
</dbReference>
<dbReference type="InterPro" id="IPR027417">
    <property type="entry name" value="P-loop_NTPase"/>
</dbReference>